<dbReference type="RefSeq" id="WP_320422560.1">
    <property type="nucleotide sequence ID" value="NZ_JAXCLA010000003.1"/>
</dbReference>
<reference evidence="8 9" key="1">
    <citation type="submission" date="2023-11" db="EMBL/GenBank/DDBJ databases">
        <title>Paucibacter sp. nov., isolated from fresh soil in Korea.</title>
        <authorList>
            <person name="Le N.T.T."/>
        </authorList>
    </citation>
    <scope>NUCLEOTIDE SEQUENCE [LARGE SCALE GENOMIC DNA]</scope>
    <source>
        <strain evidence="8 9">R3-3</strain>
    </source>
</reference>
<dbReference type="InterPro" id="IPR014047">
    <property type="entry name" value="Chr_Tranpt_l_chain"/>
</dbReference>
<protein>
    <submittedName>
        <fullName evidence="8">Chromate efflux transporter</fullName>
    </submittedName>
</protein>
<comment type="caution">
    <text evidence="8">The sequence shown here is derived from an EMBL/GenBank/DDBJ whole genome shotgun (WGS) entry which is preliminary data.</text>
</comment>
<keyword evidence="6 7" id="KW-0472">Membrane</keyword>
<feature type="transmembrane region" description="Helical" evidence="7">
    <location>
        <begin position="109"/>
        <end position="132"/>
    </location>
</feature>
<dbReference type="PANTHER" id="PTHR33567">
    <property type="entry name" value="CHROMATE ION TRANSPORTER (EUROFUNG)"/>
    <property type="match status" value="1"/>
</dbReference>
<comment type="similarity">
    <text evidence="2">Belongs to the chromate ion transporter (CHR) (TC 2.A.51) family.</text>
</comment>
<evidence type="ECO:0000256" key="6">
    <source>
        <dbReference type="ARBA" id="ARBA00023136"/>
    </source>
</evidence>
<feature type="transmembrane region" description="Helical" evidence="7">
    <location>
        <begin position="302"/>
        <end position="320"/>
    </location>
</feature>
<gene>
    <name evidence="8" type="primary">chrA</name>
    <name evidence="8" type="ORF">SNE35_09010</name>
</gene>
<feature type="transmembrane region" description="Helical" evidence="7">
    <location>
        <begin position="367"/>
        <end position="391"/>
    </location>
</feature>
<keyword evidence="3" id="KW-1003">Cell membrane</keyword>
<feature type="transmembrane region" description="Helical" evidence="7">
    <location>
        <begin position="332"/>
        <end position="355"/>
    </location>
</feature>
<dbReference type="Proteomes" id="UP001285263">
    <property type="component" value="Unassembled WGS sequence"/>
</dbReference>
<accession>A0ABU5DG01</accession>
<dbReference type="InterPro" id="IPR003370">
    <property type="entry name" value="Chromate_transpt"/>
</dbReference>
<evidence type="ECO:0000313" key="9">
    <source>
        <dbReference type="Proteomes" id="UP001285263"/>
    </source>
</evidence>
<keyword evidence="4 7" id="KW-0812">Transmembrane</keyword>
<evidence type="ECO:0000256" key="1">
    <source>
        <dbReference type="ARBA" id="ARBA00004651"/>
    </source>
</evidence>
<evidence type="ECO:0000256" key="5">
    <source>
        <dbReference type="ARBA" id="ARBA00022989"/>
    </source>
</evidence>
<feature type="transmembrane region" description="Helical" evidence="7">
    <location>
        <begin position="144"/>
        <end position="175"/>
    </location>
</feature>
<evidence type="ECO:0000256" key="4">
    <source>
        <dbReference type="ARBA" id="ARBA00022692"/>
    </source>
</evidence>
<comment type="subcellular location">
    <subcellularLocation>
        <location evidence="1">Cell membrane</location>
        <topology evidence="1">Multi-pass membrane protein</topology>
    </subcellularLocation>
</comment>
<evidence type="ECO:0000256" key="7">
    <source>
        <dbReference type="SAM" id="Phobius"/>
    </source>
</evidence>
<dbReference type="PIRSF" id="PIRSF004810">
    <property type="entry name" value="ChrA"/>
    <property type="match status" value="1"/>
</dbReference>
<evidence type="ECO:0000256" key="2">
    <source>
        <dbReference type="ARBA" id="ARBA00005262"/>
    </source>
</evidence>
<feature type="transmembrane region" description="Helical" evidence="7">
    <location>
        <begin position="221"/>
        <end position="241"/>
    </location>
</feature>
<evidence type="ECO:0000313" key="8">
    <source>
        <dbReference type="EMBL" id="MDY0744645.1"/>
    </source>
</evidence>
<name>A0ABU5DG01_9BURK</name>
<sequence>MTPSPIARAEAFRFWLKLGFISFGGPAGQIAIMHEELVERRRWISEGRFLHALNYCMVLPGPEAQQLATYIGWLMHRTWGGIVAGALFVLPSLFILIGLSWVYMAHGQLPAIAGLFHGIKPAVTALVAHAAWRIGSRTLKNAWLAGIAVGAFVAIFALNLPFPLIVLIAGLVGYAGGRMAPDKFKGGSGHGSAQAGYGPALIDDHTPTPSHALFSWARLRVVLAASLGLWAAAMAGLVALFGWQGALAQMGWFFTEAALLTFGGAYAVLPYVYQGAVDHFHWLTAPQMIDGLALGETTPGPLIMVVAFVGFVGGWNQALFGSDSLLLAGAEAAGVVTFFTFLPSFAFILLGGPFIESTHGKLQFTAPLTGITAAVVGVIVNLAVFFAYHVLWPQGLGGRFDGGSALIGLAAAIALFRFKVGVIPVVLGSGLAGLILQQLSL</sequence>
<dbReference type="PANTHER" id="PTHR33567:SF3">
    <property type="entry name" value="CHROMATE ION TRANSPORTER (EUROFUNG)"/>
    <property type="match status" value="1"/>
</dbReference>
<feature type="transmembrane region" description="Helical" evidence="7">
    <location>
        <begin position="79"/>
        <end position="103"/>
    </location>
</feature>
<proteinExistence type="inferred from homology"/>
<evidence type="ECO:0000256" key="3">
    <source>
        <dbReference type="ARBA" id="ARBA00022475"/>
    </source>
</evidence>
<organism evidence="8 9">
    <name type="scientific">Roseateles agri</name>
    <dbReference type="NCBI Taxonomy" id="3098619"/>
    <lineage>
        <taxon>Bacteria</taxon>
        <taxon>Pseudomonadati</taxon>
        <taxon>Pseudomonadota</taxon>
        <taxon>Betaproteobacteria</taxon>
        <taxon>Burkholderiales</taxon>
        <taxon>Sphaerotilaceae</taxon>
        <taxon>Roseateles</taxon>
    </lineage>
</organism>
<dbReference type="NCBIfam" id="TIGR00937">
    <property type="entry name" value="2A51"/>
    <property type="match status" value="1"/>
</dbReference>
<feature type="transmembrane region" description="Helical" evidence="7">
    <location>
        <begin position="253"/>
        <end position="273"/>
    </location>
</feature>
<keyword evidence="9" id="KW-1185">Reference proteome</keyword>
<keyword evidence="5 7" id="KW-1133">Transmembrane helix</keyword>
<dbReference type="Pfam" id="PF02417">
    <property type="entry name" value="Chromate_transp"/>
    <property type="match status" value="2"/>
</dbReference>
<feature type="transmembrane region" description="Helical" evidence="7">
    <location>
        <begin position="403"/>
        <end position="436"/>
    </location>
</feature>
<dbReference type="EMBL" id="JAXCLA010000003">
    <property type="protein sequence ID" value="MDY0744645.1"/>
    <property type="molecule type" value="Genomic_DNA"/>
</dbReference>